<evidence type="ECO:0000256" key="1">
    <source>
        <dbReference type="ARBA" id="ARBA00002549"/>
    </source>
</evidence>
<dbReference type="PANTHER" id="PTHR45694:SF18">
    <property type="entry name" value="GLUTAREDOXIN-1-RELATED"/>
    <property type="match status" value="1"/>
</dbReference>
<proteinExistence type="predicted"/>
<dbReference type="EMBL" id="CAJPIZ010013662">
    <property type="protein sequence ID" value="CAG2114365.1"/>
    <property type="molecule type" value="Genomic_DNA"/>
</dbReference>
<evidence type="ECO:0000256" key="5">
    <source>
        <dbReference type="ARBA" id="ARBA00023284"/>
    </source>
</evidence>
<evidence type="ECO:0000256" key="2">
    <source>
        <dbReference type="ARBA" id="ARBA00022448"/>
    </source>
</evidence>
<dbReference type="SUPFAM" id="SSF52833">
    <property type="entry name" value="Thioredoxin-like"/>
    <property type="match status" value="1"/>
</dbReference>
<dbReference type="FunFam" id="3.40.30.10:FF:000093">
    <property type="entry name" value="Glutaredoxin 2"/>
    <property type="match status" value="1"/>
</dbReference>
<keyword evidence="8" id="KW-1185">Reference proteome</keyword>
<dbReference type="InterPro" id="IPR011767">
    <property type="entry name" value="GLR_AS"/>
</dbReference>
<accession>A0A7R9L322</accession>
<dbReference type="InterPro" id="IPR014025">
    <property type="entry name" value="Glutaredoxin_subgr"/>
</dbReference>
<dbReference type="PANTHER" id="PTHR45694">
    <property type="entry name" value="GLUTAREDOXIN 2"/>
    <property type="match status" value="1"/>
</dbReference>
<organism evidence="7">
    <name type="scientific">Medioppia subpectinata</name>
    <dbReference type="NCBI Taxonomy" id="1979941"/>
    <lineage>
        <taxon>Eukaryota</taxon>
        <taxon>Metazoa</taxon>
        <taxon>Ecdysozoa</taxon>
        <taxon>Arthropoda</taxon>
        <taxon>Chelicerata</taxon>
        <taxon>Arachnida</taxon>
        <taxon>Acari</taxon>
        <taxon>Acariformes</taxon>
        <taxon>Sarcoptiformes</taxon>
        <taxon>Oribatida</taxon>
        <taxon>Brachypylina</taxon>
        <taxon>Oppioidea</taxon>
        <taxon>Oppiidae</taxon>
        <taxon>Medioppia</taxon>
    </lineage>
</organism>
<dbReference type="GO" id="GO:0005737">
    <property type="term" value="C:cytoplasm"/>
    <property type="evidence" value="ECO:0007669"/>
    <property type="project" value="TreeGrafter"/>
</dbReference>
<dbReference type="PROSITE" id="PS51354">
    <property type="entry name" value="GLUTAREDOXIN_2"/>
    <property type="match status" value="1"/>
</dbReference>
<dbReference type="NCBIfam" id="TIGR02180">
    <property type="entry name" value="GRX_euk"/>
    <property type="match status" value="1"/>
</dbReference>
<evidence type="ECO:0000313" key="7">
    <source>
        <dbReference type="EMBL" id="CAD7633935.1"/>
    </source>
</evidence>
<dbReference type="Pfam" id="PF00462">
    <property type="entry name" value="Glutaredoxin"/>
    <property type="match status" value="1"/>
</dbReference>
<dbReference type="InterPro" id="IPR036249">
    <property type="entry name" value="Thioredoxin-like_sf"/>
</dbReference>
<dbReference type="AlphaFoldDB" id="A0A7R9L322"/>
<dbReference type="Gene3D" id="3.40.30.10">
    <property type="entry name" value="Glutaredoxin"/>
    <property type="match status" value="1"/>
</dbReference>
<sequence length="122" mass="13507">MGLSSSKDMEVPDSVKRLVDTLIADHKVMVFSKSYCPYCTKAKKVLEKYPIVSGQYEVMELENRDDCNQIQEYMKQLTGASSVPRVFINGVSIGGGDDTARLDSNGQLGKKLEECQALAPRI</sequence>
<evidence type="ECO:0000313" key="8">
    <source>
        <dbReference type="Proteomes" id="UP000759131"/>
    </source>
</evidence>
<dbReference type="PRINTS" id="PR00160">
    <property type="entry name" value="GLUTAREDOXIN"/>
</dbReference>
<comment type="function">
    <text evidence="1">Has a glutathione-disulfide oxidoreductase activity in the presence of NADPH and glutathione reductase. Reduces low molecular weight disulfides and proteins.</text>
</comment>
<dbReference type="EMBL" id="OC868237">
    <property type="protein sequence ID" value="CAD7633935.1"/>
    <property type="molecule type" value="Genomic_DNA"/>
</dbReference>
<keyword evidence="5" id="KW-0676">Redox-active center</keyword>
<keyword evidence="4" id="KW-1015">Disulfide bond</keyword>
<reference evidence="7" key="1">
    <citation type="submission" date="2020-11" db="EMBL/GenBank/DDBJ databases">
        <authorList>
            <person name="Tran Van P."/>
        </authorList>
    </citation>
    <scope>NUCLEOTIDE SEQUENCE</scope>
</reference>
<keyword evidence="3" id="KW-0249">Electron transport</keyword>
<dbReference type="InterPro" id="IPR011899">
    <property type="entry name" value="Glutaredoxin_euk/vir"/>
</dbReference>
<gene>
    <name evidence="7" type="ORF">OSB1V03_LOCUS14331</name>
</gene>
<evidence type="ECO:0000256" key="3">
    <source>
        <dbReference type="ARBA" id="ARBA00022982"/>
    </source>
</evidence>
<dbReference type="OrthoDB" id="418495at2759"/>
<dbReference type="Proteomes" id="UP000759131">
    <property type="component" value="Unassembled WGS sequence"/>
</dbReference>
<dbReference type="GO" id="GO:0015038">
    <property type="term" value="F:glutathione disulfide oxidoreductase activity"/>
    <property type="evidence" value="ECO:0007669"/>
    <property type="project" value="TreeGrafter"/>
</dbReference>
<dbReference type="GO" id="GO:0034599">
    <property type="term" value="P:cellular response to oxidative stress"/>
    <property type="evidence" value="ECO:0007669"/>
    <property type="project" value="TreeGrafter"/>
</dbReference>
<dbReference type="CDD" id="cd03419">
    <property type="entry name" value="GRX_GRXh_1_2_like"/>
    <property type="match status" value="1"/>
</dbReference>
<evidence type="ECO:0000256" key="4">
    <source>
        <dbReference type="ARBA" id="ARBA00023157"/>
    </source>
</evidence>
<keyword evidence="2" id="KW-0813">Transport</keyword>
<dbReference type="InterPro" id="IPR002109">
    <property type="entry name" value="Glutaredoxin"/>
</dbReference>
<evidence type="ECO:0000259" key="6">
    <source>
        <dbReference type="Pfam" id="PF00462"/>
    </source>
</evidence>
<name>A0A7R9L322_9ACAR</name>
<dbReference type="PROSITE" id="PS00195">
    <property type="entry name" value="GLUTAREDOXIN_1"/>
    <property type="match status" value="1"/>
</dbReference>
<feature type="domain" description="Glutaredoxin" evidence="6">
    <location>
        <begin position="28"/>
        <end position="93"/>
    </location>
</feature>
<protein>
    <recommendedName>
        <fullName evidence="6">Glutaredoxin domain-containing protein</fullName>
    </recommendedName>
</protein>